<dbReference type="InterPro" id="IPR042989">
    <property type="entry name" value="ZMY15"/>
</dbReference>
<dbReference type="Pfam" id="PF01753">
    <property type="entry name" value="zf-MYND"/>
    <property type="match status" value="1"/>
</dbReference>
<feature type="region of interest" description="Disordered" evidence="5">
    <location>
        <begin position="634"/>
        <end position="654"/>
    </location>
</feature>
<sequence>MEFVTGYRDPILDFSELLFSWYQKYLTDQDPRSSPGVEARRRELEQSLAHLPIDKAPWILHILRNHSLSFRVKNPEQQLLEHFYSEEALRLQDLDKFITLVIPTGEEELEEDEGSEEAEEEDLFQLDYFLLVTDEAGTVMGIDFLLKCSCSGGRQQVLTRRAYNLICHSMAYPMGGGKPRRPRHLTVGDICIHGILEEMLARVGVKVSRSVMRAWSPRQNFSFPSMMAKACHVCNKHSFQTQLTPCEKCKAVLYCSQQCYKVDWKKTPEDVSHQYWCEKMSYYMNRAKELAEFSFSFTAEVTSDTFDKESFLSARGLTIGYWAKESMNEAGAQRAQDKRSWYPKVKRDPYDPLKKEGKILLQNFPADTTCAKAPFTSWKQYYQWRGFDMDSPIAALLTYPLTTYYIITHLVPQHFPELNILNKLSLKIHIIEPSKEFDIVMVFWELAVLLPHVTFELHFIGNELQQTEDEQHFVLQRKNSQVIRAKPSFTMKEKSDKKSIQVKVYARAYHMLQGPKPDLVIGFNAGFGLKDSWLSSLPRLQSLRVPAYFTECSEYSCAIDGQIASMATGGSVSTAIINPFRSPLRIIGIDNCMPWYPNAFVFHLVYKCTAVGSRYQFQQPHQYVAASATEEVVAEPRRRKKEKKQKRSNCHRRK</sequence>
<dbReference type="OrthoDB" id="5282002at2759"/>
<evidence type="ECO:0000313" key="8">
    <source>
        <dbReference type="RefSeq" id="XP_030043779.1"/>
    </source>
</evidence>
<dbReference type="InParanoid" id="A0A6P7X0V6"/>
<proteinExistence type="predicted"/>
<dbReference type="SUPFAM" id="SSF144232">
    <property type="entry name" value="HIT/MYND zinc finger-like"/>
    <property type="match status" value="1"/>
</dbReference>
<dbReference type="CTD" id="84225"/>
<dbReference type="AlphaFoldDB" id="A0A6P7X0V6"/>
<evidence type="ECO:0000256" key="3">
    <source>
        <dbReference type="ARBA" id="ARBA00022833"/>
    </source>
</evidence>
<feature type="compositionally biased region" description="Basic residues" evidence="5">
    <location>
        <begin position="637"/>
        <end position="654"/>
    </location>
</feature>
<dbReference type="GeneID" id="115458096"/>
<evidence type="ECO:0000256" key="2">
    <source>
        <dbReference type="ARBA" id="ARBA00022771"/>
    </source>
</evidence>
<dbReference type="GO" id="GO:0008270">
    <property type="term" value="F:zinc ion binding"/>
    <property type="evidence" value="ECO:0007669"/>
    <property type="project" value="UniProtKB-KW"/>
</dbReference>
<evidence type="ECO:0000313" key="7">
    <source>
        <dbReference type="Proteomes" id="UP000515156"/>
    </source>
</evidence>
<evidence type="ECO:0000256" key="1">
    <source>
        <dbReference type="ARBA" id="ARBA00022723"/>
    </source>
</evidence>
<evidence type="ECO:0000256" key="5">
    <source>
        <dbReference type="SAM" id="MobiDB-lite"/>
    </source>
</evidence>
<keyword evidence="2 4" id="KW-0863">Zinc-finger</keyword>
<dbReference type="InterPro" id="IPR046824">
    <property type="entry name" value="Mss51-like_C"/>
</dbReference>
<accession>A0A6P7X0V6</accession>
<protein>
    <submittedName>
        <fullName evidence="8">Zinc finger MYND domain-containing protein 15</fullName>
    </submittedName>
</protein>
<feature type="domain" description="MYND-type" evidence="6">
    <location>
        <begin position="231"/>
        <end position="277"/>
    </location>
</feature>
<dbReference type="Pfam" id="PF20179">
    <property type="entry name" value="MSS51_C"/>
    <property type="match status" value="1"/>
</dbReference>
<dbReference type="GO" id="GO:0042826">
    <property type="term" value="F:histone deacetylase binding"/>
    <property type="evidence" value="ECO:0007669"/>
    <property type="project" value="InterPro"/>
</dbReference>
<dbReference type="Gene3D" id="6.10.140.2220">
    <property type="match status" value="1"/>
</dbReference>
<name>A0A6P7X0V6_9AMPH</name>
<dbReference type="InterPro" id="IPR002893">
    <property type="entry name" value="Znf_MYND"/>
</dbReference>
<keyword evidence="7" id="KW-1185">Reference proteome</keyword>
<keyword evidence="1" id="KW-0479">Metal-binding</keyword>
<dbReference type="RefSeq" id="XP_030043779.1">
    <property type="nucleotide sequence ID" value="XM_030187919.1"/>
</dbReference>
<organism evidence="7 8">
    <name type="scientific">Microcaecilia unicolor</name>
    <dbReference type="NCBI Taxonomy" id="1415580"/>
    <lineage>
        <taxon>Eukaryota</taxon>
        <taxon>Metazoa</taxon>
        <taxon>Chordata</taxon>
        <taxon>Craniata</taxon>
        <taxon>Vertebrata</taxon>
        <taxon>Euteleostomi</taxon>
        <taxon>Amphibia</taxon>
        <taxon>Gymnophiona</taxon>
        <taxon>Siphonopidae</taxon>
        <taxon>Microcaecilia</taxon>
    </lineage>
</organism>
<evidence type="ECO:0000256" key="4">
    <source>
        <dbReference type="PROSITE-ProRule" id="PRU00134"/>
    </source>
</evidence>
<keyword evidence="3" id="KW-0862">Zinc</keyword>
<dbReference type="PANTHER" id="PTHR47085">
    <property type="entry name" value="ZINC FINGER MYND DOMAIN-CONTAINING PROTEIN 15"/>
    <property type="match status" value="1"/>
</dbReference>
<gene>
    <name evidence="8" type="primary">ZMYND15</name>
</gene>
<dbReference type="PROSITE" id="PS50865">
    <property type="entry name" value="ZF_MYND_2"/>
    <property type="match status" value="1"/>
</dbReference>
<dbReference type="GO" id="GO:0045892">
    <property type="term" value="P:negative regulation of DNA-templated transcription"/>
    <property type="evidence" value="ECO:0007669"/>
    <property type="project" value="InterPro"/>
</dbReference>
<evidence type="ECO:0000259" key="6">
    <source>
        <dbReference type="PROSITE" id="PS50865"/>
    </source>
</evidence>
<dbReference type="PANTHER" id="PTHR47085:SF1">
    <property type="entry name" value="ZINC FINGER MYND DOMAIN-CONTAINING PROTEIN 15"/>
    <property type="match status" value="1"/>
</dbReference>
<dbReference type="Proteomes" id="UP000515156">
    <property type="component" value="Chromosome 14"/>
</dbReference>
<reference evidence="8" key="1">
    <citation type="submission" date="2025-08" db="UniProtKB">
        <authorList>
            <consortium name="RefSeq"/>
        </authorList>
    </citation>
    <scope>IDENTIFICATION</scope>
</reference>
<dbReference type="KEGG" id="muo:115458096"/>